<protein>
    <submittedName>
        <fullName evidence="5">SDR family NAD(P)-dependent oxidoreductase</fullName>
    </submittedName>
</protein>
<dbReference type="Pfam" id="PF00106">
    <property type="entry name" value="adh_short"/>
    <property type="match status" value="1"/>
</dbReference>
<comment type="similarity">
    <text evidence="1 3">Belongs to the short-chain dehydrogenases/reductases (SDR) family.</text>
</comment>
<evidence type="ECO:0000256" key="3">
    <source>
        <dbReference type="RuleBase" id="RU000363"/>
    </source>
</evidence>
<dbReference type="GO" id="GO:0016491">
    <property type="term" value="F:oxidoreductase activity"/>
    <property type="evidence" value="ECO:0007669"/>
    <property type="project" value="UniProtKB-KW"/>
</dbReference>
<keyword evidence="2" id="KW-0560">Oxidoreductase</keyword>
<comment type="caution">
    <text evidence="5">The sequence shown here is derived from an EMBL/GenBank/DDBJ whole genome shotgun (WGS) entry which is preliminary data.</text>
</comment>
<dbReference type="Gene3D" id="3.40.50.720">
    <property type="entry name" value="NAD(P)-binding Rossmann-like Domain"/>
    <property type="match status" value="1"/>
</dbReference>
<dbReference type="InterPro" id="IPR057326">
    <property type="entry name" value="KR_dom"/>
</dbReference>
<evidence type="ECO:0000313" key="5">
    <source>
        <dbReference type="EMBL" id="RXR08269.1"/>
    </source>
</evidence>
<gene>
    <name evidence="5" type="ORF">EPA99_00065</name>
</gene>
<keyword evidence="6" id="KW-1185">Reference proteome</keyword>
<evidence type="ECO:0000256" key="2">
    <source>
        <dbReference type="ARBA" id="ARBA00023002"/>
    </source>
</evidence>
<organism evidence="5 6">
    <name type="scientific">Pseudoxanthomonas composti</name>
    <dbReference type="NCBI Taxonomy" id="2137479"/>
    <lineage>
        <taxon>Bacteria</taxon>
        <taxon>Pseudomonadati</taxon>
        <taxon>Pseudomonadota</taxon>
        <taxon>Gammaproteobacteria</taxon>
        <taxon>Lysobacterales</taxon>
        <taxon>Lysobacteraceae</taxon>
        <taxon>Pseudoxanthomonas</taxon>
    </lineage>
</organism>
<dbReference type="EMBL" id="SAWZ01000001">
    <property type="protein sequence ID" value="RXR08269.1"/>
    <property type="molecule type" value="Genomic_DNA"/>
</dbReference>
<accession>A0A4Q1JYX5</accession>
<dbReference type="NCBIfam" id="NF004846">
    <property type="entry name" value="PRK06197.1"/>
    <property type="match status" value="1"/>
</dbReference>
<proteinExistence type="inferred from homology"/>
<evidence type="ECO:0000259" key="4">
    <source>
        <dbReference type="SMART" id="SM00822"/>
    </source>
</evidence>
<dbReference type="SMART" id="SM00822">
    <property type="entry name" value="PKS_KR"/>
    <property type="match status" value="1"/>
</dbReference>
<evidence type="ECO:0000313" key="6">
    <source>
        <dbReference type="Proteomes" id="UP000289784"/>
    </source>
</evidence>
<dbReference type="AlphaFoldDB" id="A0A4Q1JYX5"/>
<name>A0A4Q1JYX5_9GAMM</name>
<dbReference type="InterPro" id="IPR002347">
    <property type="entry name" value="SDR_fam"/>
</dbReference>
<feature type="domain" description="Ketoreductase" evidence="4">
    <location>
        <begin position="15"/>
        <end position="196"/>
    </location>
</feature>
<dbReference type="OrthoDB" id="109589at2"/>
<dbReference type="PRINTS" id="PR00080">
    <property type="entry name" value="SDRFAMILY"/>
</dbReference>
<reference evidence="5 6" key="1">
    <citation type="submission" date="2019-01" db="EMBL/GenBank/DDBJ databases">
        <title>Pseudoxanthomonas composti sp. nov., isolated from compost.</title>
        <authorList>
            <person name="Yang G."/>
        </authorList>
    </citation>
    <scope>NUCLEOTIDE SEQUENCE [LARGE SCALE GENOMIC DNA]</scope>
    <source>
        <strain evidence="5 6">GSS15</strain>
    </source>
</reference>
<dbReference type="SUPFAM" id="SSF51735">
    <property type="entry name" value="NAD(P)-binding Rossmann-fold domains"/>
    <property type="match status" value="1"/>
</dbReference>
<dbReference type="InterPro" id="IPR036291">
    <property type="entry name" value="NAD(P)-bd_dom_sf"/>
</dbReference>
<dbReference type="NCBIfam" id="NF004513">
    <property type="entry name" value="PRK05854.1"/>
    <property type="match status" value="1"/>
</dbReference>
<dbReference type="PRINTS" id="PR00081">
    <property type="entry name" value="GDHRDH"/>
</dbReference>
<dbReference type="PANTHER" id="PTHR43157">
    <property type="entry name" value="PHOSPHATIDYLINOSITOL-GLYCAN BIOSYNTHESIS CLASS F PROTEIN-RELATED"/>
    <property type="match status" value="1"/>
</dbReference>
<evidence type="ECO:0000256" key="1">
    <source>
        <dbReference type="ARBA" id="ARBA00006484"/>
    </source>
</evidence>
<dbReference type="Proteomes" id="UP000289784">
    <property type="component" value="Unassembled WGS sequence"/>
</dbReference>
<dbReference type="PANTHER" id="PTHR43157:SF31">
    <property type="entry name" value="PHOSPHATIDYLINOSITOL-GLYCAN BIOSYNTHESIS CLASS F PROTEIN"/>
    <property type="match status" value="1"/>
</dbReference>
<dbReference type="RefSeq" id="WP_129469161.1">
    <property type="nucleotide sequence ID" value="NZ_SAWZ01000001.1"/>
</dbReference>
<sequence length="325" mass="34095">MSNWNASAIPSLQGKTAVVTGTGGLGLECAIALARAGAHVILAGRNAARGAAASSHIRQAIPDAKVGFEALDLASLDSVEAFAARLHLGVALSASGGKLDLLINNAGVMTPPQRRQTANGFELQLGTNYLGHFALTAQLLPLLRRASEPRVVTVSSVAARAGALNFEDLQSRRAYKPMVAYSQSKLACLMFALELQRRSDAGHWGVRSIAAHPGVSRTDLLTNGAGPWSAAGLARRLLWFLFQPTAQGALPTLYAATAAAARGGGYYGPDRLGETRGHPTEARVPTQALDRAQAERLWRTSEQLTDSFFPATPAAQAAGADTVRP</sequence>